<dbReference type="Gene3D" id="3.40.50.300">
    <property type="entry name" value="P-loop containing nucleotide triphosphate hydrolases"/>
    <property type="match status" value="2"/>
</dbReference>
<dbReference type="EMBL" id="UOEI01000183">
    <property type="protein sequence ID" value="VAV96690.1"/>
    <property type="molecule type" value="Genomic_DNA"/>
</dbReference>
<dbReference type="InterPro" id="IPR051162">
    <property type="entry name" value="T4SS_component"/>
</dbReference>
<feature type="non-terminal residue" evidence="3">
    <location>
        <position position="361"/>
    </location>
</feature>
<reference evidence="3" key="1">
    <citation type="submission" date="2018-06" db="EMBL/GenBank/DDBJ databases">
        <authorList>
            <person name="Zhirakovskaya E."/>
        </authorList>
    </citation>
    <scope>NUCLEOTIDE SEQUENCE</scope>
</reference>
<feature type="region of interest" description="Disordered" evidence="1">
    <location>
        <begin position="1"/>
        <end position="23"/>
    </location>
</feature>
<protein>
    <recommendedName>
        <fullName evidence="2">Helicase HerA central domain-containing protein</fullName>
    </recommendedName>
</protein>
<evidence type="ECO:0000259" key="2">
    <source>
        <dbReference type="Pfam" id="PF01935"/>
    </source>
</evidence>
<dbReference type="SUPFAM" id="SSF52540">
    <property type="entry name" value="P-loop containing nucleoside triphosphate hydrolases"/>
    <property type="match status" value="1"/>
</dbReference>
<dbReference type="AlphaFoldDB" id="A0A3B0RT85"/>
<dbReference type="InterPro" id="IPR002789">
    <property type="entry name" value="HerA_central"/>
</dbReference>
<dbReference type="InterPro" id="IPR027417">
    <property type="entry name" value="P-loop_NTPase"/>
</dbReference>
<dbReference type="Pfam" id="PF01935">
    <property type="entry name" value="DUF87"/>
    <property type="match status" value="1"/>
</dbReference>
<proteinExistence type="predicted"/>
<organism evidence="3">
    <name type="scientific">hydrothermal vent metagenome</name>
    <dbReference type="NCBI Taxonomy" id="652676"/>
    <lineage>
        <taxon>unclassified sequences</taxon>
        <taxon>metagenomes</taxon>
        <taxon>ecological metagenomes</taxon>
    </lineage>
</organism>
<evidence type="ECO:0000313" key="3">
    <source>
        <dbReference type="EMBL" id="VAV96690.1"/>
    </source>
</evidence>
<dbReference type="PANTHER" id="PTHR30121">
    <property type="entry name" value="UNCHARACTERIZED PROTEIN YJGR-RELATED"/>
    <property type="match status" value="1"/>
</dbReference>
<sequence>MTFYLGAPADASGKRVDDETTTFDPSDLTTHGVIVGMTGSGKTGLGIIYLEEALRANIPTLIIDPKGDMTNLLLTFPNLAPADFRPWIDEGSAAKAGRTPDEEAAAKAELWGSGLASWDVSGEDIAALRSSVDMTIYTPGSESGVPLNVIGRMRPPDLSWATDAETIRDEIQGIVSGLLSLIDVDTDPIASREHILVSNLIENAWRNGDATDLPTLINQVATPPIRKLGVFDVDTFFPEKDRMAFAMRLNGLLASPSFASWMAGVDLDIEKLLWSNGKPQASIIYLAHLSDTERQFIVTIILSRVITWMRSQPGSSDLRALIYMDEVFGFVPPTAEPPAKRPILTILKQGRAFGVGMLLST</sequence>
<evidence type="ECO:0000256" key="1">
    <source>
        <dbReference type="SAM" id="MobiDB-lite"/>
    </source>
</evidence>
<feature type="domain" description="Helicase HerA central" evidence="2">
    <location>
        <begin position="22"/>
        <end position="73"/>
    </location>
</feature>
<gene>
    <name evidence="3" type="ORF">MNBD_ACTINO01-1019</name>
</gene>
<dbReference type="PANTHER" id="PTHR30121:SF6">
    <property type="entry name" value="SLR6007 PROTEIN"/>
    <property type="match status" value="1"/>
</dbReference>
<name>A0A3B0RT85_9ZZZZ</name>
<accession>A0A3B0RT85</accession>